<dbReference type="InterPro" id="IPR036156">
    <property type="entry name" value="Beta-gal/glucu_dom_sf"/>
</dbReference>
<feature type="chain" id="PRO_5035271228" description="Beta-galactosidase" evidence="4">
    <location>
        <begin position="34"/>
        <end position="924"/>
    </location>
</feature>
<evidence type="ECO:0000259" key="7">
    <source>
        <dbReference type="Pfam" id="PF05270"/>
    </source>
</evidence>
<dbReference type="InterPro" id="IPR006102">
    <property type="entry name" value="Ig-like_GH2"/>
</dbReference>
<feature type="domain" description="Alpha-L-arabinofuranosidase B arabinose-binding" evidence="7">
    <location>
        <begin position="777"/>
        <end position="917"/>
    </location>
</feature>
<dbReference type="Gene3D" id="2.60.120.260">
    <property type="entry name" value="Galactose-binding domain-like"/>
    <property type="match status" value="1"/>
</dbReference>
<dbReference type="PANTHER" id="PTHR42732:SF2">
    <property type="entry name" value="BETA-MANNOSIDASE"/>
    <property type="match status" value="1"/>
</dbReference>
<keyword evidence="3" id="KW-0326">Glycosidase</keyword>
<dbReference type="InterPro" id="IPR017853">
    <property type="entry name" value="GH"/>
</dbReference>
<dbReference type="PANTHER" id="PTHR42732">
    <property type="entry name" value="BETA-GALACTOSIDASE"/>
    <property type="match status" value="1"/>
</dbReference>
<dbReference type="SUPFAM" id="SSF49785">
    <property type="entry name" value="Galactose-binding domain-like"/>
    <property type="match status" value="1"/>
</dbReference>
<dbReference type="CDD" id="cd23399">
    <property type="entry name" value="beta-trefoil_ABD_ABFB"/>
    <property type="match status" value="2"/>
</dbReference>
<dbReference type="InterPro" id="IPR051913">
    <property type="entry name" value="GH2_Domain-Containing"/>
</dbReference>
<evidence type="ECO:0000259" key="6">
    <source>
        <dbReference type="Pfam" id="PF02837"/>
    </source>
</evidence>
<dbReference type="Pfam" id="PF02837">
    <property type="entry name" value="Glyco_hydro_2_N"/>
    <property type="match status" value="1"/>
</dbReference>
<evidence type="ECO:0000313" key="8">
    <source>
        <dbReference type="EMBL" id="GIF81865.1"/>
    </source>
</evidence>
<dbReference type="SUPFAM" id="SSF51445">
    <property type="entry name" value="(Trans)glycosidases"/>
    <property type="match status" value="1"/>
</dbReference>
<comment type="caution">
    <text evidence="8">The sequence shown here is derived from an EMBL/GenBank/DDBJ whole genome shotgun (WGS) entry which is preliminary data.</text>
</comment>
<dbReference type="Proteomes" id="UP000601223">
    <property type="component" value="Unassembled WGS sequence"/>
</dbReference>
<dbReference type="SUPFAM" id="SSF110221">
    <property type="entry name" value="AbfB domain"/>
    <property type="match status" value="2"/>
</dbReference>
<dbReference type="InterPro" id="IPR008979">
    <property type="entry name" value="Galactose-bd-like_sf"/>
</dbReference>
<gene>
    <name evidence="8" type="ORF">Cba03nite_32140</name>
</gene>
<feature type="domain" description="Alpha-L-arabinofuranosidase B arabinose-binding" evidence="7">
    <location>
        <begin position="616"/>
        <end position="756"/>
    </location>
</feature>
<dbReference type="AlphaFoldDB" id="A0A8J3NHY2"/>
<dbReference type="InterPro" id="IPR036195">
    <property type="entry name" value="AbfB_ABD_sf"/>
</dbReference>
<dbReference type="EMBL" id="BONF01000016">
    <property type="protein sequence ID" value="GIF81865.1"/>
    <property type="molecule type" value="Genomic_DNA"/>
</dbReference>
<dbReference type="SUPFAM" id="SSF49303">
    <property type="entry name" value="beta-Galactosidase/glucuronidase domain"/>
    <property type="match status" value="1"/>
</dbReference>
<feature type="domain" description="Glycoside hydrolase family 2 immunoglobulin-like beta-sandwich" evidence="5">
    <location>
        <begin position="264"/>
        <end position="316"/>
    </location>
</feature>
<dbReference type="GO" id="GO:0046556">
    <property type="term" value="F:alpha-L-arabinofuranosidase activity"/>
    <property type="evidence" value="ECO:0007669"/>
    <property type="project" value="InterPro"/>
</dbReference>
<keyword evidence="9" id="KW-1185">Reference proteome</keyword>
<comment type="similarity">
    <text evidence="1">Belongs to the glycosyl hydrolase 2 family.</text>
</comment>
<evidence type="ECO:0000256" key="3">
    <source>
        <dbReference type="ARBA" id="ARBA00023295"/>
    </source>
</evidence>
<dbReference type="RefSeq" id="WP_239125773.1">
    <property type="nucleotide sequence ID" value="NZ_BONF01000016.1"/>
</dbReference>
<name>A0A8J3NHY2_9ACTN</name>
<evidence type="ECO:0008006" key="10">
    <source>
        <dbReference type="Google" id="ProtNLM"/>
    </source>
</evidence>
<accession>A0A8J3NHY2</accession>
<sequence length="924" mass="99109">MRLSTFPGRPLAVLVSALLALAPALAVAQPAHAGPYVPKTPPLTTPWTSQVSLTNPLPEYPRPQLTRPDWQSLNGQWQFAGASSLASPPFGQTLAETALVPYPIESALSGIMRHQNYMWYKRSFTVPAGWTGRRILLNFGAVTYTAQVWVNGVSVGSHSGGFDAFTFDITGALNGGTNEIIVGVHSPVDAAGIPVGKQRLNPSGIFYTAASGIWQTVWLEPANAARITRLDTVPDLPAGVLDLVVQTTGGASGVQAQVLSGGTVVSTVTGTPGAHLRIPIPSARLWTPDDPFLYDLRVTLTGTNGGDAVGGYFGMRSIGKAMVDGVLRPVLNGKFVFQLGTLDQGYWPDGIYTAPTDAALRFDLEQQKALGFNMVRKHIKVEPARWFYHADRLGLMVWQDMPAMKTGFTPSAADRTVFESELRRMIDQLKGITSIVLWVPFNEGWGEYDPARIADLVKSWDPSRLVTNNSGSNCCGFDGGNGDVIDDHIYVGPGTTALPTATRIAVLGEYGGIGLRVTGHEWSPGNGFAYEMTPDSATLTRRYVEATGQLRNLIDGRGLSASVYTEPTDVENEVNGFFTYDRQIQKMDFAQARAVNLSVLAAAQGSYLPVGQLASLRVTTSGHTTKYLSHSGSPSVTQVVSGTSTDAVKKASTFWVRQGLASASCLSFESRDVPGQFLRHSGYRVQLAPNDGTSLYAADATFCQRAGLAAGGVSLESYNFPGRYLRHINSEVWISNSSGANAWDNPASFAADATWRGSSPWWRSGVDLPLDQARSLQVVTPGYTDRFLAHSAGLGVTSVVNASSSATLKADATFVVRRGLADPTCYSFESRNFAGHYLRHANFRVRKDARDGSALFDADATFCPQAGRYGTGNVSLVSSNLPSLSVRHYAAEVWVAGNGGPHPYDSPAGYAADTTWALVSPWAP</sequence>
<evidence type="ECO:0000259" key="5">
    <source>
        <dbReference type="Pfam" id="PF00703"/>
    </source>
</evidence>
<dbReference type="Pfam" id="PF00703">
    <property type="entry name" value="Glyco_hydro_2"/>
    <property type="match status" value="1"/>
</dbReference>
<dbReference type="Gene3D" id="2.80.10.50">
    <property type="match status" value="2"/>
</dbReference>
<evidence type="ECO:0000256" key="1">
    <source>
        <dbReference type="ARBA" id="ARBA00007401"/>
    </source>
</evidence>
<dbReference type="InterPro" id="IPR006104">
    <property type="entry name" value="Glyco_hydro_2_N"/>
</dbReference>
<organism evidence="8 9">
    <name type="scientific">Catellatospora bangladeshensis</name>
    <dbReference type="NCBI Taxonomy" id="310355"/>
    <lineage>
        <taxon>Bacteria</taxon>
        <taxon>Bacillati</taxon>
        <taxon>Actinomycetota</taxon>
        <taxon>Actinomycetes</taxon>
        <taxon>Micromonosporales</taxon>
        <taxon>Micromonosporaceae</taxon>
        <taxon>Catellatospora</taxon>
    </lineage>
</organism>
<evidence type="ECO:0000256" key="4">
    <source>
        <dbReference type="SAM" id="SignalP"/>
    </source>
</evidence>
<proteinExistence type="inferred from homology"/>
<feature type="domain" description="Glycosyl hydrolases family 2 sugar binding" evidence="6">
    <location>
        <begin position="100"/>
        <end position="193"/>
    </location>
</feature>
<dbReference type="Gene3D" id="2.60.40.10">
    <property type="entry name" value="Immunoglobulins"/>
    <property type="match status" value="1"/>
</dbReference>
<evidence type="ECO:0000256" key="2">
    <source>
        <dbReference type="ARBA" id="ARBA00022801"/>
    </source>
</evidence>
<dbReference type="GO" id="GO:0046373">
    <property type="term" value="P:L-arabinose metabolic process"/>
    <property type="evidence" value="ECO:0007669"/>
    <property type="project" value="InterPro"/>
</dbReference>
<dbReference type="Pfam" id="PF05270">
    <property type="entry name" value="AbfB"/>
    <property type="match status" value="2"/>
</dbReference>
<dbReference type="InterPro" id="IPR007934">
    <property type="entry name" value="AbfB_ABD"/>
</dbReference>
<keyword evidence="4" id="KW-0732">Signal</keyword>
<dbReference type="Gene3D" id="3.20.20.80">
    <property type="entry name" value="Glycosidases"/>
    <property type="match status" value="1"/>
</dbReference>
<keyword evidence="2" id="KW-0378">Hydrolase</keyword>
<evidence type="ECO:0000313" key="9">
    <source>
        <dbReference type="Proteomes" id="UP000601223"/>
    </source>
</evidence>
<reference evidence="8 9" key="1">
    <citation type="submission" date="2021-01" db="EMBL/GenBank/DDBJ databases">
        <title>Whole genome shotgun sequence of Catellatospora bangladeshensis NBRC 107357.</title>
        <authorList>
            <person name="Komaki H."/>
            <person name="Tamura T."/>
        </authorList>
    </citation>
    <scope>NUCLEOTIDE SEQUENCE [LARGE SCALE GENOMIC DNA]</scope>
    <source>
        <strain evidence="8 9">NBRC 107357</strain>
    </source>
</reference>
<feature type="signal peptide" evidence="4">
    <location>
        <begin position="1"/>
        <end position="33"/>
    </location>
</feature>
<dbReference type="InterPro" id="IPR013783">
    <property type="entry name" value="Ig-like_fold"/>
</dbReference>
<protein>
    <recommendedName>
        <fullName evidence="10">Beta-galactosidase</fullName>
    </recommendedName>
</protein>